<protein>
    <submittedName>
        <fullName evidence="2">Uncharacterized protein</fullName>
    </submittedName>
</protein>
<dbReference type="InterPro" id="IPR046549">
    <property type="entry name" value="DUF6703"/>
</dbReference>
<sequence>MLLLLVVGAAFRGIVGTVCFGLCAVLVAWLLYLAWPRIEPIERMMRASVLLLTVALAIVSAGL</sequence>
<organism evidence="2 3">
    <name type="scientific">Flexivirga endophytica</name>
    <dbReference type="NCBI Taxonomy" id="1849103"/>
    <lineage>
        <taxon>Bacteria</taxon>
        <taxon>Bacillati</taxon>
        <taxon>Actinomycetota</taxon>
        <taxon>Actinomycetes</taxon>
        <taxon>Micrococcales</taxon>
        <taxon>Dermacoccaceae</taxon>
        <taxon>Flexivirga</taxon>
    </lineage>
</organism>
<evidence type="ECO:0000313" key="2">
    <source>
        <dbReference type="EMBL" id="GGB41211.1"/>
    </source>
</evidence>
<dbReference type="AlphaFoldDB" id="A0A916TEN4"/>
<feature type="transmembrane region" description="Helical" evidence="1">
    <location>
        <begin position="6"/>
        <end position="32"/>
    </location>
</feature>
<reference evidence="2" key="1">
    <citation type="journal article" date="2014" name="Int. J. Syst. Evol. Microbiol.">
        <title>Complete genome sequence of Corynebacterium casei LMG S-19264T (=DSM 44701T), isolated from a smear-ripened cheese.</title>
        <authorList>
            <consortium name="US DOE Joint Genome Institute (JGI-PGF)"/>
            <person name="Walter F."/>
            <person name="Albersmeier A."/>
            <person name="Kalinowski J."/>
            <person name="Ruckert C."/>
        </authorList>
    </citation>
    <scope>NUCLEOTIDE SEQUENCE</scope>
    <source>
        <strain evidence="2">CGMCC 1.15085</strain>
    </source>
</reference>
<keyword evidence="1" id="KW-0812">Transmembrane</keyword>
<feature type="transmembrane region" description="Helical" evidence="1">
    <location>
        <begin position="44"/>
        <end position="62"/>
    </location>
</feature>
<name>A0A916TEN4_9MICO</name>
<keyword evidence="1" id="KW-1133">Transmembrane helix</keyword>
<keyword evidence="3" id="KW-1185">Reference proteome</keyword>
<evidence type="ECO:0000313" key="3">
    <source>
        <dbReference type="Proteomes" id="UP000636793"/>
    </source>
</evidence>
<keyword evidence="1" id="KW-0472">Membrane</keyword>
<proteinExistence type="predicted"/>
<gene>
    <name evidence="2" type="ORF">GCM10011492_35140</name>
</gene>
<reference evidence="2" key="2">
    <citation type="submission" date="2020-09" db="EMBL/GenBank/DDBJ databases">
        <authorList>
            <person name="Sun Q."/>
            <person name="Zhou Y."/>
        </authorList>
    </citation>
    <scope>NUCLEOTIDE SEQUENCE</scope>
    <source>
        <strain evidence="2">CGMCC 1.15085</strain>
    </source>
</reference>
<comment type="caution">
    <text evidence="2">The sequence shown here is derived from an EMBL/GenBank/DDBJ whole genome shotgun (WGS) entry which is preliminary data.</text>
</comment>
<accession>A0A916TEN4</accession>
<dbReference type="Pfam" id="PF20444">
    <property type="entry name" value="DUF6703"/>
    <property type="match status" value="1"/>
</dbReference>
<evidence type="ECO:0000256" key="1">
    <source>
        <dbReference type="SAM" id="Phobius"/>
    </source>
</evidence>
<dbReference type="Proteomes" id="UP000636793">
    <property type="component" value="Unassembled WGS sequence"/>
</dbReference>
<dbReference type="EMBL" id="BMHI01000005">
    <property type="protein sequence ID" value="GGB41211.1"/>
    <property type="molecule type" value="Genomic_DNA"/>
</dbReference>